<proteinExistence type="predicted"/>
<accession>A0A0H1B3M7</accession>
<gene>
    <name evidence="3" type="ORF">EMPG_10593</name>
</gene>
<dbReference type="GO" id="GO:0000428">
    <property type="term" value="C:DNA-directed RNA polymerase complex"/>
    <property type="evidence" value="ECO:0007669"/>
    <property type="project" value="UniProtKB-KW"/>
</dbReference>
<dbReference type="AlphaFoldDB" id="A0A0H1B3M7"/>
<dbReference type="PANTHER" id="PTHR36182:SF1">
    <property type="entry name" value="PROTEIN, PUTATIVE (AFU_ORTHOLOGUE AFUA_6G10930)-RELATED"/>
    <property type="match status" value="1"/>
</dbReference>
<comment type="caution">
    <text evidence="3">The sequence shown here is derived from an EMBL/GenBank/DDBJ whole genome shotgun (WGS) entry which is preliminary data.</text>
</comment>
<sequence length="283" mass="28585">MHSLSLLTLAIAAGSAFAHIEMSHPVPFRSRHGSGGNVDYSMTSPLLADGSNFPCKGYHHDSASKPSATYKAGGSGDVKLEGTATHGGGSCQISLSYDQGNTFRVIESIIGGCPLNKQYGFKIPSNAPSGEALLAWTWFNKIGNREMYMNCAPVVIEGGSGDRAAFDKLPEIYIANVGNGKTTVEGEDVKFPNPGEGSSGDDAPPSAPSPSSASSSASPTPAVTTPALQVDPNAASTLSPSPSPSPSPSAPVSGSGIKFSGVASGIGATGSLPLSCSCDCSTS</sequence>
<keyword evidence="4" id="KW-1185">Reference proteome</keyword>
<keyword evidence="3" id="KW-0804">Transcription</keyword>
<feature type="region of interest" description="Disordered" evidence="1">
    <location>
        <begin position="183"/>
        <end position="260"/>
    </location>
</feature>
<feature type="signal peptide" evidence="2">
    <location>
        <begin position="1"/>
        <end position="18"/>
    </location>
</feature>
<evidence type="ECO:0000313" key="4">
    <source>
        <dbReference type="Proteomes" id="UP000053573"/>
    </source>
</evidence>
<feature type="compositionally biased region" description="Low complexity" evidence="1">
    <location>
        <begin position="209"/>
        <end position="240"/>
    </location>
</feature>
<evidence type="ECO:0000256" key="2">
    <source>
        <dbReference type="SAM" id="SignalP"/>
    </source>
</evidence>
<dbReference type="Gene3D" id="2.70.50.70">
    <property type="match status" value="1"/>
</dbReference>
<dbReference type="EMBL" id="LDEV01003351">
    <property type="protein sequence ID" value="KLJ05980.1"/>
    <property type="molecule type" value="Genomic_DNA"/>
</dbReference>
<dbReference type="Proteomes" id="UP000053573">
    <property type="component" value="Unassembled WGS sequence"/>
</dbReference>
<protein>
    <submittedName>
        <fullName evidence="3">DNA-directed RNA polymerase</fullName>
    </submittedName>
</protein>
<organism evidence="3 4">
    <name type="scientific">Blastomyces silverae</name>
    <dbReference type="NCBI Taxonomy" id="2060906"/>
    <lineage>
        <taxon>Eukaryota</taxon>
        <taxon>Fungi</taxon>
        <taxon>Dikarya</taxon>
        <taxon>Ascomycota</taxon>
        <taxon>Pezizomycotina</taxon>
        <taxon>Eurotiomycetes</taxon>
        <taxon>Eurotiomycetidae</taxon>
        <taxon>Onygenales</taxon>
        <taxon>Ajellomycetaceae</taxon>
        <taxon>Blastomyces</taxon>
    </lineage>
</organism>
<evidence type="ECO:0000256" key="1">
    <source>
        <dbReference type="SAM" id="MobiDB-lite"/>
    </source>
</evidence>
<dbReference type="PANTHER" id="PTHR36182">
    <property type="entry name" value="PROTEIN, PUTATIVE (AFU_ORTHOLOGUE AFUA_6G10930)-RELATED"/>
    <property type="match status" value="1"/>
</dbReference>
<name>A0A0H1B3M7_9EURO</name>
<evidence type="ECO:0000313" key="3">
    <source>
        <dbReference type="EMBL" id="KLJ05980.1"/>
    </source>
</evidence>
<dbReference type="OrthoDB" id="2342176at2759"/>
<keyword evidence="2" id="KW-0732">Signal</keyword>
<feature type="chain" id="PRO_5005199455" evidence="2">
    <location>
        <begin position="19"/>
        <end position="283"/>
    </location>
</feature>
<keyword evidence="3" id="KW-0240">DNA-directed RNA polymerase</keyword>
<reference evidence="4" key="1">
    <citation type="journal article" date="2015" name="PLoS Genet.">
        <title>The dynamic genome and transcriptome of the human fungal pathogen Blastomyces and close relative Emmonsia.</title>
        <authorList>
            <person name="Munoz J.F."/>
            <person name="Gauthier G.M."/>
            <person name="Desjardins C.A."/>
            <person name="Gallo J.E."/>
            <person name="Holder J."/>
            <person name="Sullivan T.D."/>
            <person name="Marty A.J."/>
            <person name="Carmen J.C."/>
            <person name="Chen Z."/>
            <person name="Ding L."/>
            <person name="Gujja S."/>
            <person name="Magrini V."/>
            <person name="Misas E."/>
            <person name="Mitreva M."/>
            <person name="Priest M."/>
            <person name="Saif S."/>
            <person name="Whiston E.A."/>
            <person name="Young S."/>
            <person name="Zeng Q."/>
            <person name="Goldman W.E."/>
            <person name="Mardis E.R."/>
            <person name="Taylor J.W."/>
            <person name="McEwen J.G."/>
            <person name="Clay O.K."/>
            <person name="Klein B.S."/>
            <person name="Cuomo C.A."/>
        </authorList>
    </citation>
    <scope>NUCLEOTIDE SEQUENCE [LARGE SCALE GENOMIC DNA]</scope>
    <source>
        <strain evidence="4">UAMH 139</strain>
    </source>
</reference>